<dbReference type="SMART" id="SM00225">
    <property type="entry name" value="BTB"/>
    <property type="match status" value="1"/>
</dbReference>
<evidence type="ECO:0000259" key="2">
    <source>
        <dbReference type="PROSITE" id="PS50097"/>
    </source>
</evidence>
<name>A0ABR1STD6_9PEZI</name>
<keyword evidence="4" id="KW-1185">Reference proteome</keyword>
<evidence type="ECO:0000313" key="4">
    <source>
        <dbReference type="Proteomes" id="UP001396898"/>
    </source>
</evidence>
<dbReference type="InterPro" id="IPR000210">
    <property type="entry name" value="BTB/POZ_dom"/>
</dbReference>
<proteinExistence type="predicted"/>
<protein>
    <recommendedName>
        <fullName evidence="2">BTB domain-containing protein</fullName>
    </recommendedName>
</protein>
<dbReference type="Gene3D" id="3.30.710.10">
    <property type="entry name" value="Potassium Channel Kv1.1, Chain A"/>
    <property type="match status" value="1"/>
</dbReference>
<evidence type="ECO:0000313" key="3">
    <source>
        <dbReference type="EMBL" id="KAK8037571.1"/>
    </source>
</evidence>
<dbReference type="PROSITE" id="PS50097">
    <property type="entry name" value="BTB"/>
    <property type="match status" value="1"/>
</dbReference>
<comment type="caution">
    <text evidence="3">The sequence shown here is derived from an EMBL/GenBank/DDBJ whole genome shotgun (WGS) entry which is preliminary data.</text>
</comment>
<evidence type="ECO:0000256" key="1">
    <source>
        <dbReference type="SAM" id="MobiDB-lite"/>
    </source>
</evidence>
<dbReference type="EMBL" id="JAQQWI010000002">
    <property type="protein sequence ID" value="KAK8037571.1"/>
    <property type="molecule type" value="Genomic_DNA"/>
</dbReference>
<sequence length="322" mass="37109">MESDSDSNWSHPKNSIQGINGQDECVDETRRMVSMRELLRSRVLADVKVSCGDRSWDLHKLILCSRCSFFKKALTGEFEEAKTGHVILRENDPEEIDGIIQYIYTGRGKAFEFPCDETHLHKCSPIAFHLVSKKLLKEENIEAYIKMFELGDYFDLPGLRQKALKSLEDKFMMPMVDTVCRHWQHLNGYGKNDAFRDAPETYEQFRQVVLAAYGGGAGDLATYEPLRDLVRAFMHNCFMLTATLPKFRELLREVPALGADLFYCMTDEKDALFDHLLNKPPDLCHRCRKPLFKYDRSEVVVNGRSREKMTILNITAKCAKCK</sequence>
<accession>A0ABR1STD6</accession>
<feature type="compositionally biased region" description="Polar residues" evidence="1">
    <location>
        <begin position="1"/>
        <end position="20"/>
    </location>
</feature>
<dbReference type="PANTHER" id="PTHR47843">
    <property type="entry name" value="BTB DOMAIN-CONTAINING PROTEIN-RELATED"/>
    <property type="match status" value="1"/>
</dbReference>
<dbReference type="PANTHER" id="PTHR47843:SF5">
    <property type="entry name" value="BTB_POZ DOMAIN PROTEIN"/>
    <property type="match status" value="1"/>
</dbReference>
<feature type="domain" description="BTB" evidence="2">
    <location>
        <begin position="45"/>
        <end position="112"/>
    </location>
</feature>
<feature type="region of interest" description="Disordered" evidence="1">
    <location>
        <begin position="1"/>
        <end position="21"/>
    </location>
</feature>
<dbReference type="Proteomes" id="UP001396898">
    <property type="component" value="Unassembled WGS sequence"/>
</dbReference>
<gene>
    <name evidence="3" type="ORF">PG991_000917</name>
</gene>
<dbReference type="SUPFAM" id="SSF54695">
    <property type="entry name" value="POZ domain"/>
    <property type="match status" value="1"/>
</dbReference>
<dbReference type="InterPro" id="IPR011333">
    <property type="entry name" value="SKP1/BTB/POZ_sf"/>
</dbReference>
<dbReference type="CDD" id="cd18186">
    <property type="entry name" value="BTB_POZ_ZBTB_KLHL-like"/>
    <property type="match status" value="1"/>
</dbReference>
<reference evidence="3 4" key="1">
    <citation type="submission" date="2023-01" db="EMBL/GenBank/DDBJ databases">
        <title>Analysis of 21 Apiospora genomes using comparative genomics revels a genus with tremendous synthesis potential of carbohydrate active enzymes and secondary metabolites.</title>
        <authorList>
            <person name="Sorensen T."/>
        </authorList>
    </citation>
    <scope>NUCLEOTIDE SEQUENCE [LARGE SCALE GENOMIC DNA]</scope>
    <source>
        <strain evidence="3 4">CBS 20057</strain>
    </source>
</reference>
<dbReference type="Pfam" id="PF00651">
    <property type="entry name" value="BTB"/>
    <property type="match status" value="1"/>
</dbReference>
<organism evidence="3 4">
    <name type="scientific">Apiospora marii</name>
    <dbReference type="NCBI Taxonomy" id="335849"/>
    <lineage>
        <taxon>Eukaryota</taxon>
        <taxon>Fungi</taxon>
        <taxon>Dikarya</taxon>
        <taxon>Ascomycota</taxon>
        <taxon>Pezizomycotina</taxon>
        <taxon>Sordariomycetes</taxon>
        <taxon>Xylariomycetidae</taxon>
        <taxon>Amphisphaeriales</taxon>
        <taxon>Apiosporaceae</taxon>
        <taxon>Apiospora</taxon>
    </lineage>
</organism>